<comment type="subcellular location">
    <subcellularLocation>
        <location evidence="1">Membrane</location>
    </subcellularLocation>
</comment>
<dbReference type="Gene3D" id="2.60.40.150">
    <property type="entry name" value="C2 domain"/>
    <property type="match status" value="1"/>
</dbReference>
<evidence type="ECO:0000256" key="5">
    <source>
        <dbReference type="ARBA" id="ARBA00023136"/>
    </source>
</evidence>
<accession>A0A397YPD6</accession>
<evidence type="ECO:0000256" key="3">
    <source>
        <dbReference type="ARBA" id="ARBA00023055"/>
    </source>
</evidence>
<evidence type="ECO:0000256" key="7">
    <source>
        <dbReference type="SAM" id="MobiDB-lite"/>
    </source>
</evidence>
<dbReference type="PANTHER" id="PTHR10774">
    <property type="entry name" value="EXTENDED SYNAPTOTAGMIN-RELATED"/>
    <property type="match status" value="1"/>
</dbReference>
<dbReference type="Proteomes" id="UP000264353">
    <property type="component" value="Chromosome A7"/>
</dbReference>
<dbReference type="GO" id="GO:0006869">
    <property type="term" value="P:lipid transport"/>
    <property type="evidence" value="ECO:0007669"/>
    <property type="project" value="UniProtKB-KW"/>
</dbReference>
<dbReference type="GO" id="GO:0008289">
    <property type="term" value="F:lipid binding"/>
    <property type="evidence" value="ECO:0007669"/>
    <property type="project" value="UniProtKB-KW"/>
</dbReference>
<evidence type="ECO:0000256" key="4">
    <source>
        <dbReference type="ARBA" id="ARBA00023121"/>
    </source>
</evidence>
<evidence type="ECO:0000313" key="11">
    <source>
        <dbReference type="EMBL" id="RID54598.1"/>
    </source>
</evidence>
<dbReference type="InterPro" id="IPR000008">
    <property type="entry name" value="C2_dom"/>
</dbReference>
<dbReference type="AlphaFoldDB" id="A0A397YPD6"/>
<feature type="coiled-coil region" evidence="6">
    <location>
        <begin position="241"/>
        <end position="268"/>
    </location>
</feature>
<evidence type="ECO:0000313" key="12">
    <source>
        <dbReference type="Proteomes" id="UP000264353"/>
    </source>
</evidence>
<dbReference type="GO" id="GO:0012505">
    <property type="term" value="C:endomembrane system"/>
    <property type="evidence" value="ECO:0007669"/>
    <property type="project" value="UniProtKB-ARBA"/>
</dbReference>
<proteinExistence type="predicted"/>
<sequence>MGLISGILFGIIFGVAIMAGWARMMTHRSSKRVAKAVDMKLLGSLSREDLIKICGDNFPQWISFPAFEQVKWLNKLLGKMWPFIAEAATMVIRDSVEPLLEDYRPPGITSLKFSKLTLGNVAPKIEGIRVQSFKEGQVTMDVDLRWGGDPNIAIENNLNPVWDQTFELIAEDKETQSLTIEVFDKDVGQDERLGLVKLPLSSLEVGVTKEMELNLLSSLDTLKVKDKKDRGSITLKVHYHEFNKEEQMAALEEEKKIMEERKRLKEAGMIGSTMDAVGSGLGAGVGMVGTGIGAGVGLVGTGVTSGVGMVGSGFGAMGSGLSKAGRFMGRTITGQSSKRSGSSTPVNSETDGSKQQ</sequence>
<reference evidence="11 12" key="1">
    <citation type="submission" date="2018-06" db="EMBL/GenBank/DDBJ databases">
        <title>WGS assembly of Brassica rapa FPsc.</title>
        <authorList>
            <person name="Bowman J."/>
            <person name="Kohchi T."/>
            <person name="Yamato K."/>
            <person name="Jenkins J."/>
            <person name="Shu S."/>
            <person name="Ishizaki K."/>
            <person name="Yamaoka S."/>
            <person name="Nishihama R."/>
            <person name="Nakamura Y."/>
            <person name="Berger F."/>
            <person name="Adam C."/>
            <person name="Aki S."/>
            <person name="Althoff F."/>
            <person name="Araki T."/>
            <person name="Arteaga-Vazquez M."/>
            <person name="Balasubrmanian S."/>
            <person name="Bauer D."/>
            <person name="Boehm C."/>
            <person name="Briginshaw L."/>
            <person name="Caballero-Perez J."/>
            <person name="Catarino B."/>
            <person name="Chen F."/>
            <person name="Chiyoda S."/>
            <person name="Chovatia M."/>
            <person name="Davies K."/>
            <person name="Delmans M."/>
            <person name="Demura T."/>
            <person name="Dierschke T."/>
            <person name="Dolan L."/>
            <person name="Dorantes-Acosta A."/>
            <person name="Eklund D."/>
            <person name="Florent S."/>
            <person name="Flores-Sandoval E."/>
            <person name="Fujiyama A."/>
            <person name="Fukuzawa H."/>
            <person name="Galik B."/>
            <person name="Grimanelli D."/>
            <person name="Grimwood J."/>
            <person name="Grossniklaus U."/>
            <person name="Hamada T."/>
            <person name="Haseloff J."/>
            <person name="Hetherington A."/>
            <person name="Higo A."/>
            <person name="Hirakawa Y."/>
            <person name="Hundley H."/>
            <person name="Ikeda Y."/>
            <person name="Inoue K."/>
            <person name="Inoue S."/>
            <person name="Ishida S."/>
            <person name="Jia Q."/>
            <person name="Kakita M."/>
            <person name="Kanazawa T."/>
            <person name="Kawai Y."/>
            <person name="Kawashima T."/>
            <person name="Kennedy M."/>
            <person name="Kinose K."/>
            <person name="Kinoshita T."/>
            <person name="Kohara Y."/>
            <person name="Koide E."/>
            <person name="Komatsu K."/>
            <person name="Kopischke S."/>
            <person name="Kubo M."/>
            <person name="Kyozuka J."/>
            <person name="Lagercrantz U."/>
            <person name="Lin S."/>
            <person name="Lindquist E."/>
            <person name="Lipzen A."/>
            <person name="Lu C."/>
            <person name="Luna E."/>
            <person name="Martienssen R."/>
            <person name="Minamino N."/>
            <person name="Mizutani M."/>
            <person name="Mizutani M."/>
            <person name="Mochizuki N."/>
            <person name="Monte I."/>
            <person name="Mosher R."/>
            <person name="Nagasaki H."/>
            <person name="Nakagami H."/>
            <person name="Naramoto S."/>
            <person name="Nishitani K."/>
            <person name="Ohtani M."/>
            <person name="Okamoto T."/>
            <person name="Okumura M."/>
            <person name="Phillips J."/>
            <person name="Pollak B."/>
            <person name="Reinders A."/>
            <person name="Roevekamp M."/>
            <person name="Sano R."/>
            <person name="Sawa S."/>
            <person name="Schmid M."/>
            <person name="Shirakawa M."/>
            <person name="Solano R."/>
            <person name="Spunde A."/>
            <person name="Suetsugu N."/>
            <person name="Sugano S."/>
            <person name="Sugiyama A."/>
            <person name="Sun R."/>
            <person name="Suzuki Y."/>
            <person name="Takenaka M."/>
            <person name="Takezawa D."/>
            <person name="Tomogane H."/>
            <person name="Tsuzuki M."/>
            <person name="Ueda T."/>
            <person name="Umeda M."/>
            <person name="Ward J."/>
            <person name="Watanabe Y."/>
            <person name="Yazaki K."/>
            <person name="Yokoyama R."/>
            <person name="Yoshitake Y."/>
            <person name="Yotsui I."/>
            <person name="Zachgo S."/>
            <person name="Schmutz J."/>
        </authorList>
    </citation>
    <scope>NUCLEOTIDE SEQUENCE [LARGE SCALE GENOMIC DNA]</scope>
    <source>
        <strain evidence="12">cv. B-3</strain>
    </source>
</reference>
<evidence type="ECO:0000256" key="2">
    <source>
        <dbReference type="ARBA" id="ARBA00022448"/>
    </source>
</evidence>
<keyword evidence="3" id="KW-0445">Lipid transport</keyword>
<keyword evidence="4" id="KW-0446">Lipid-binding</keyword>
<dbReference type="Pfam" id="PF00168">
    <property type="entry name" value="C2"/>
    <property type="match status" value="1"/>
</dbReference>
<name>A0A397YPD6_BRACM</name>
<feature type="region of interest" description="Disordered" evidence="7">
    <location>
        <begin position="331"/>
        <end position="356"/>
    </location>
</feature>
<dbReference type="InterPro" id="IPR031468">
    <property type="entry name" value="SMP_LBD"/>
</dbReference>
<feature type="domain" description="SMP-LTD" evidence="10">
    <location>
        <begin position="66"/>
        <end position="275"/>
    </location>
</feature>
<dbReference type="GO" id="GO:0046872">
    <property type="term" value="F:metal ion binding"/>
    <property type="evidence" value="ECO:0007669"/>
    <property type="project" value="UniProtKB-KW"/>
</dbReference>
<dbReference type="InterPro" id="IPR035892">
    <property type="entry name" value="C2_domain_sf"/>
</dbReference>
<dbReference type="GO" id="GO:0016020">
    <property type="term" value="C:membrane"/>
    <property type="evidence" value="ECO:0007669"/>
    <property type="project" value="UniProtKB-SubCell"/>
</dbReference>
<dbReference type="EMBL" id="CM010634">
    <property type="protein sequence ID" value="RID54598.1"/>
    <property type="molecule type" value="Genomic_DNA"/>
</dbReference>
<feature type="compositionally biased region" description="Polar residues" evidence="7">
    <location>
        <begin position="332"/>
        <end position="356"/>
    </location>
</feature>
<keyword evidence="8" id="KW-0812">Transmembrane</keyword>
<keyword evidence="2" id="KW-0813">Transport</keyword>
<dbReference type="SUPFAM" id="SSF49562">
    <property type="entry name" value="C2 domain (Calcium/lipid-binding domain, CaLB)"/>
    <property type="match status" value="1"/>
</dbReference>
<organism evidence="11 12">
    <name type="scientific">Brassica campestris</name>
    <name type="common">Field mustard</name>
    <dbReference type="NCBI Taxonomy" id="3711"/>
    <lineage>
        <taxon>Eukaryota</taxon>
        <taxon>Viridiplantae</taxon>
        <taxon>Streptophyta</taxon>
        <taxon>Embryophyta</taxon>
        <taxon>Tracheophyta</taxon>
        <taxon>Spermatophyta</taxon>
        <taxon>Magnoliopsida</taxon>
        <taxon>eudicotyledons</taxon>
        <taxon>Gunneridae</taxon>
        <taxon>Pentapetalae</taxon>
        <taxon>rosids</taxon>
        <taxon>malvids</taxon>
        <taxon>Brassicales</taxon>
        <taxon>Brassicaceae</taxon>
        <taxon>Brassiceae</taxon>
        <taxon>Brassica</taxon>
    </lineage>
</organism>
<evidence type="ECO:0000259" key="10">
    <source>
        <dbReference type="PROSITE" id="PS51847"/>
    </source>
</evidence>
<keyword evidence="6" id="KW-0175">Coiled coil</keyword>
<protein>
    <submittedName>
        <fullName evidence="11">Uncharacterized protein</fullName>
    </submittedName>
</protein>
<dbReference type="CDD" id="cd21677">
    <property type="entry name" value="SMP_SYT"/>
    <property type="match status" value="1"/>
</dbReference>
<dbReference type="PROSITE" id="PS51847">
    <property type="entry name" value="SMP"/>
    <property type="match status" value="1"/>
</dbReference>
<evidence type="ECO:0000256" key="8">
    <source>
        <dbReference type="SAM" id="Phobius"/>
    </source>
</evidence>
<dbReference type="PANTHER" id="PTHR10774:SF190">
    <property type="entry name" value="C2 CALCIUM_LIPID-BINDING ENDONUCLEASE_EXONUCLEASE_PHOSPHATASE-RELATED"/>
    <property type="match status" value="1"/>
</dbReference>
<evidence type="ECO:0000256" key="6">
    <source>
        <dbReference type="SAM" id="Coils"/>
    </source>
</evidence>
<gene>
    <name evidence="11" type="ORF">BRARA_G01905</name>
</gene>
<keyword evidence="5 8" id="KW-0472">Membrane</keyword>
<feature type="domain" description="C2" evidence="9">
    <location>
        <begin position="92"/>
        <end position="215"/>
    </location>
</feature>
<evidence type="ECO:0000256" key="1">
    <source>
        <dbReference type="ARBA" id="ARBA00004370"/>
    </source>
</evidence>
<evidence type="ECO:0000259" key="9">
    <source>
        <dbReference type="PROSITE" id="PS50004"/>
    </source>
</evidence>
<dbReference type="PROSITE" id="PS50004">
    <property type="entry name" value="C2"/>
    <property type="match status" value="1"/>
</dbReference>
<feature type="transmembrane region" description="Helical" evidence="8">
    <location>
        <begin position="6"/>
        <end position="22"/>
    </location>
</feature>
<keyword evidence="8" id="KW-1133">Transmembrane helix</keyword>
<dbReference type="GO" id="GO:0005737">
    <property type="term" value="C:cytoplasm"/>
    <property type="evidence" value="ECO:0007669"/>
    <property type="project" value="UniProtKB-ARBA"/>
</dbReference>
<dbReference type="InterPro" id="IPR045050">
    <property type="entry name" value="Synaptotagmin_plant"/>
</dbReference>